<comment type="subcellular location">
    <subcellularLocation>
        <location evidence="1">Cell membrane</location>
        <topology evidence="1">Multi-pass membrane protein</topology>
    </subcellularLocation>
</comment>
<dbReference type="InterPro" id="IPR020846">
    <property type="entry name" value="MFS_dom"/>
</dbReference>
<dbReference type="AlphaFoldDB" id="A0A3L7AVW8"/>
<evidence type="ECO:0000256" key="4">
    <source>
        <dbReference type="ARBA" id="ARBA00022692"/>
    </source>
</evidence>
<dbReference type="Proteomes" id="UP000269438">
    <property type="component" value="Unassembled WGS sequence"/>
</dbReference>
<evidence type="ECO:0000256" key="1">
    <source>
        <dbReference type="ARBA" id="ARBA00004651"/>
    </source>
</evidence>
<dbReference type="GO" id="GO:0022857">
    <property type="term" value="F:transmembrane transporter activity"/>
    <property type="evidence" value="ECO:0007669"/>
    <property type="project" value="InterPro"/>
</dbReference>
<dbReference type="Gene3D" id="1.20.1250.20">
    <property type="entry name" value="MFS general substrate transporter like domains"/>
    <property type="match status" value="1"/>
</dbReference>
<keyword evidence="6 7" id="KW-0472">Membrane</keyword>
<gene>
    <name evidence="9" type="ORF">D9V34_04915</name>
</gene>
<organism evidence="9 10">
    <name type="scientific">Mycetocola lacteus</name>
    <dbReference type="NCBI Taxonomy" id="76637"/>
    <lineage>
        <taxon>Bacteria</taxon>
        <taxon>Bacillati</taxon>
        <taxon>Actinomycetota</taxon>
        <taxon>Actinomycetes</taxon>
        <taxon>Micrococcales</taxon>
        <taxon>Microbacteriaceae</taxon>
        <taxon>Mycetocola</taxon>
    </lineage>
</organism>
<accession>A0A3L7AVW8</accession>
<keyword evidence="4 7" id="KW-0812">Transmembrane</keyword>
<feature type="transmembrane region" description="Helical" evidence="7">
    <location>
        <begin position="63"/>
        <end position="86"/>
    </location>
</feature>
<proteinExistence type="predicted"/>
<dbReference type="PROSITE" id="PS50850">
    <property type="entry name" value="MFS"/>
    <property type="match status" value="1"/>
</dbReference>
<dbReference type="SUPFAM" id="SSF103473">
    <property type="entry name" value="MFS general substrate transporter"/>
    <property type="match status" value="1"/>
</dbReference>
<keyword evidence="3" id="KW-1003">Cell membrane</keyword>
<feature type="transmembrane region" description="Helical" evidence="7">
    <location>
        <begin position="350"/>
        <end position="376"/>
    </location>
</feature>
<keyword evidence="10" id="KW-1185">Reference proteome</keyword>
<dbReference type="CDD" id="cd17321">
    <property type="entry name" value="MFS_MMR_MDR_like"/>
    <property type="match status" value="1"/>
</dbReference>
<dbReference type="Pfam" id="PF07690">
    <property type="entry name" value="MFS_1"/>
    <property type="match status" value="1"/>
</dbReference>
<evidence type="ECO:0000313" key="9">
    <source>
        <dbReference type="EMBL" id="RLP84135.1"/>
    </source>
</evidence>
<dbReference type="EMBL" id="RCUY01000002">
    <property type="protein sequence ID" value="RLP84135.1"/>
    <property type="molecule type" value="Genomic_DNA"/>
</dbReference>
<feature type="transmembrane region" description="Helical" evidence="7">
    <location>
        <begin position="219"/>
        <end position="236"/>
    </location>
</feature>
<dbReference type="PANTHER" id="PTHR42718">
    <property type="entry name" value="MAJOR FACILITATOR SUPERFAMILY MULTIDRUG TRANSPORTER MFSC"/>
    <property type="match status" value="1"/>
</dbReference>
<evidence type="ECO:0000256" key="2">
    <source>
        <dbReference type="ARBA" id="ARBA00022448"/>
    </source>
</evidence>
<keyword evidence="5 7" id="KW-1133">Transmembrane helix</keyword>
<keyword evidence="2" id="KW-0813">Transport</keyword>
<feature type="transmembrane region" description="Helical" evidence="7">
    <location>
        <begin position="150"/>
        <end position="172"/>
    </location>
</feature>
<dbReference type="InterPro" id="IPR036259">
    <property type="entry name" value="MFS_trans_sf"/>
</dbReference>
<feature type="transmembrane region" description="Helical" evidence="7">
    <location>
        <begin position="125"/>
        <end position="144"/>
    </location>
</feature>
<feature type="transmembrane region" description="Helical" evidence="7">
    <location>
        <begin position="33"/>
        <end position="51"/>
    </location>
</feature>
<evidence type="ECO:0000313" key="10">
    <source>
        <dbReference type="Proteomes" id="UP000269438"/>
    </source>
</evidence>
<dbReference type="InterPro" id="IPR011701">
    <property type="entry name" value="MFS"/>
</dbReference>
<dbReference type="Gene3D" id="1.20.1720.10">
    <property type="entry name" value="Multidrug resistance protein D"/>
    <property type="match status" value="1"/>
</dbReference>
<evidence type="ECO:0000256" key="5">
    <source>
        <dbReference type="ARBA" id="ARBA00022989"/>
    </source>
</evidence>
<protein>
    <submittedName>
        <fullName evidence="9">MFS transporter</fullName>
    </submittedName>
</protein>
<feature type="transmembrane region" description="Helical" evidence="7">
    <location>
        <begin position="256"/>
        <end position="280"/>
    </location>
</feature>
<name>A0A3L7AVW8_9MICO</name>
<feature type="domain" description="Major facilitator superfamily (MFS) profile" evidence="8">
    <location>
        <begin position="1"/>
        <end position="438"/>
    </location>
</feature>
<feature type="transmembrane region" description="Helical" evidence="7">
    <location>
        <begin position="292"/>
        <end position="311"/>
    </location>
</feature>
<dbReference type="PANTHER" id="PTHR42718:SF46">
    <property type="entry name" value="BLR6921 PROTEIN"/>
    <property type="match status" value="1"/>
</dbReference>
<reference evidence="9 10" key="1">
    <citation type="submission" date="2018-10" db="EMBL/GenBank/DDBJ databases">
        <authorList>
            <person name="Li J."/>
        </authorList>
    </citation>
    <scope>NUCLEOTIDE SEQUENCE [LARGE SCALE GENOMIC DNA]</scope>
    <source>
        <strain evidence="9 10">JCM 11654</strain>
    </source>
</reference>
<feature type="transmembrane region" description="Helical" evidence="7">
    <location>
        <begin position="323"/>
        <end position="344"/>
    </location>
</feature>
<evidence type="ECO:0000259" key="8">
    <source>
        <dbReference type="PROSITE" id="PS50850"/>
    </source>
</evidence>
<comment type="caution">
    <text evidence="9">The sequence shown here is derived from an EMBL/GenBank/DDBJ whole genome shotgun (WGS) entry which is preliminary data.</text>
</comment>
<dbReference type="GO" id="GO:0005886">
    <property type="term" value="C:plasma membrane"/>
    <property type="evidence" value="ECO:0007669"/>
    <property type="project" value="UniProtKB-SubCell"/>
</dbReference>
<evidence type="ECO:0000256" key="6">
    <source>
        <dbReference type="ARBA" id="ARBA00023136"/>
    </source>
</evidence>
<feature type="transmembrane region" description="Helical" evidence="7">
    <location>
        <begin position="184"/>
        <end position="207"/>
    </location>
</feature>
<evidence type="ECO:0000256" key="7">
    <source>
        <dbReference type="SAM" id="Phobius"/>
    </source>
</evidence>
<sequence>MAIAQFILALDFSIVNVALWQIQADLGFAAADLPWVATGYALTFGALLIVGGRLGDRFGHRTALLIGLALFGAASLVGGLAPTASLLVAARFVQGAGAALVAPAALAIVRTAYHGSPEQTRALGLFQASAAVGASAGIVLGGILTGLAGWRWVLLINPPLVAALILAILLVAPEGMRTAGAVRASGGLGLLGGVWITVALAAVIFGVTRLEHTPITDPTVWGAGLVAVCAGVACVLGERSSRDPMFPGSLFAAGRWAVIVATLVVGALLGAYVYLIALYLQQQMGMSAIQTGLAMLPATAASFAASTWLNPRLLPRAGTRGQIALALGLMAVGQGTLATLTPASGYVPTVLGGLVLSAIGVGLAYPAAALAITGAVPAHQRGLAGAVFTAGQQVGAALGLAGLATLAAGVSLGWTFVVAAVLALAAALAVLMAMPRMRA</sequence>
<feature type="transmembrane region" description="Helical" evidence="7">
    <location>
        <begin position="92"/>
        <end position="113"/>
    </location>
</feature>
<feature type="transmembrane region" description="Helical" evidence="7">
    <location>
        <begin position="383"/>
        <end position="408"/>
    </location>
</feature>
<feature type="transmembrane region" description="Helical" evidence="7">
    <location>
        <begin position="414"/>
        <end position="434"/>
    </location>
</feature>
<evidence type="ECO:0000256" key="3">
    <source>
        <dbReference type="ARBA" id="ARBA00022475"/>
    </source>
</evidence>